<feature type="transmembrane region" description="Helical" evidence="7">
    <location>
        <begin position="166"/>
        <end position="188"/>
    </location>
</feature>
<evidence type="ECO:0000256" key="1">
    <source>
        <dbReference type="ARBA" id="ARBA00004651"/>
    </source>
</evidence>
<feature type="transmembrane region" description="Helical" evidence="7">
    <location>
        <begin position="444"/>
        <end position="464"/>
    </location>
</feature>
<dbReference type="InterPro" id="IPR036259">
    <property type="entry name" value="MFS_trans_sf"/>
</dbReference>
<keyword evidence="6 7" id="KW-0472">Membrane</keyword>
<dbReference type="RefSeq" id="WP_133882997.1">
    <property type="nucleotide sequence ID" value="NZ_MWIN01000009.1"/>
</dbReference>
<feature type="transmembrane region" description="Helical" evidence="7">
    <location>
        <begin position="232"/>
        <end position="249"/>
    </location>
</feature>
<feature type="transmembrane region" description="Helical" evidence="7">
    <location>
        <begin position="305"/>
        <end position="324"/>
    </location>
</feature>
<reference evidence="9 10" key="1">
    <citation type="submission" date="2019-03" db="EMBL/GenBank/DDBJ databases">
        <title>Genomic Encyclopedia of Type Strains, Phase IV (KMG-IV): sequencing the most valuable type-strain genomes for metagenomic binning, comparative biology and taxonomic classification.</title>
        <authorList>
            <person name="Goeker M."/>
        </authorList>
    </citation>
    <scope>NUCLEOTIDE SEQUENCE [LARGE SCALE GENOMIC DNA]</scope>
    <source>
        <strain evidence="9 10">DSM 26377</strain>
    </source>
</reference>
<keyword evidence="3" id="KW-1003">Cell membrane</keyword>
<dbReference type="OrthoDB" id="2412976at2"/>
<feature type="transmembrane region" description="Helical" evidence="7">
    <location>
        <begin position="396"/>
        <end position="420"/>
    </location>
</feature>
<dbReference type="NCBIfam" id="TIGR00711">
    <property type="entry name" value="efflux_EmrB"/>
    <property type="match status" value="1"/>
</dbReference>
<dbReference type="AlphaFoldDB" id="A0A4R7P097"/>
<sequence length="481" mass="49520">MTSSQTPRQRWLALYVLCLGVLMIVLDTTVVTVALPSIQSSLGFSDTALVWVLNAYMLTFGGFLLLGGRLGDLYGNRRCFLIGLVGFTVASLACGVAPTRGVLVAARALQGLGGALVTAVALALIMNLFSTPADRAKAMGVYGFICAAGGSIGAVLGGVLTGLLDWRWIFLVNLPIGIAVYVMCLRLLPADVAPVTRPRLDVAGAILVTGGLMIAVYAVIGGNVAGWTSGRTLGLLAVGGALLAAFFAVEARVRDPLMPLHLLKLRNLATANVIAILWSAGMFAWFVITALYLQRVLGYDPLEVGLAFIPADLVMAVFSVSLSARLVMKLGIRTPLWVGLAVAALGLGLIAQAPVDGTYVVHVLPGMMLLGVGGGMAFNPLLLAAMNDTDESQAGLASGIVNTAFMMGGALGLAVLASLADARTAAELAGGATARDALNDGYQLAFGIGAVMTLLGAVIGGVLLRPRLTPRGVESPTPAAH</sequence>
<dbReference type="InterPro" id="IPR020846">
    <property type="entry name" value="MFS_dom"/>
</dbReference>
<dbReference type="PANTHER" id="PTHR42718">
    <property type="entry name" value="MAJOR FACILITATOR SUPERFAMILY MULTIDRUG TRANSPORTER MFSC"/>
    <property type="match status" value="1"/>
</dbReference>
<keyword evidence="4 7" id="KW-0812">Transmembrane</keyword>
<evidence type="ECO:0000259" key="8">
    <source>
        <dbReference type="PROSITE" id="PS50850"/>
    </source>
</evidence>
<evidence type="ECO:0000256" key="3">
    <source>
        <dbReference type="ARBA" id="ARBA00022475"/>
    </source>
</evidence>
<feature type="transmembrane region" description="Helical" evidence="7">
    <location>
        <begin position="79"/>
        <end position="98"/>
    </location>
</feature>
<feature type="transmembrane region" description="Helical" evidence="7">
    <location>
        <begin position="359"/>
        <end position="384"/>
    </location>
</feature>
<dbReference type="Proteomes" id="UP000295341">
    <property type="component" value="Unassembled WGS sequence"/>
</dbReference>
<dbReference type="GO" id="GO:0005886">
    <property type="term" value="C:plasma membrane"/>
    <property type="evidence" value="ECO:0007669"/>
    <property type="project" value="UniProtKB-SubCell"/>
</dbReference>
<keyword evidence="10" id="KW-1185">Reference proteome</keyword>
<feature type="transmembrane region" description="Helical" evidence="7">
    <location>
        <begin position="141"/>
        <end position="160"/>
    </location>
</feature>
<accession>A0A4R7P097</accession>
<feature type="transmembrane region" description="Helical" evidence="7">
    <location>
        <begin position="336"/>
        <end position="353"/>
    </location>
</feature>
<evidence type="ECO:0000256" key="2">
    <source>
        <dbReference type="ARBA" id="ARBA00022448"/>
    </source>
</evidence>
<feature type="transmembrane region" description="Helical" evidence="7">
    <location>
        <begin position="270"/>
        <end position="293"/>
    </location>
</feature>
<dbReference type="InterPro" id="IPR011701">
    <property type="entry name" value="MFS"/>
</dbReference>
<dbReference type="GO" id="GO:0022857">
    <property type="term" value="F:transmembrane transporter activity"/>
    <property type="evidence" value="ECO:0007669"/>
    <property type="project" value="InterPro"/>
</dbReference>
<dbReference type="PRINTS" id="PR01036">
    <property type="entry name" value="TCRTETB"/>
</dbReference>
<organism evidence="9 10">
    <name type="scientific">Panacagrimonas perspica</name>
    <dbReference type="NCBI Taxonomy" id="381431"/>
    <lineage>
        <taxon>Bacteria</taxon>
        <taxon>Pseudomonadati</taxon>
        <taxon>Pseudomonadota</taxon>
        <taxon>Gammaproteobacteria</taxon>
        <taxon>Nevskiales</taxon>
        <taxon>Nevskiaceae</taxon>
        <taxon>Panacagrimonas</taxon>
    </lineage>
</organism>
<name>A0A4R7P097_9GAMM</name>
<dbReference type="Pfam" id="PF07690">
    <property type="entry name" value="MFS_1"/>
    <property type="match status" value="1"/>
</dbReference>
<feature type="transmembrane region" description="Helical" evidence="7">
    <location>
        <begin position="104"/>
        <end position="129"/>
    </location>
</feature>
<dbReference type="SUPFAM" id="SSF103473">
    <property type="entry name" value="MFS general substrate transporter"/>
    <property type="match status" value="1"/>
</dbReference>
<comment type="caution">
    <text evidence="9">The sequence shown here is derived from an EMBL/GenBank/DDBJ whole genome shotgun (WGS) entry which is preliminary data.</text>
</comment>
<dbReference type="CDD" id="cd17321">
    <property type="entry name" value="MFS_MMR_MDR_like"/>
    <property type="match status" value="1"/>
</dbReference>
<keyword evidence="2" id="KW-0813">Transport</keyword>
<dbReference type="InterPro" id="IPR004638">
    <property type="entry name" value="EmrB-like"/>
</dbReference>
<dbReference type="PANTHER" id="PTHR42718:SF46">
    <property type="entry name" value="BLR6921 PROTEIN"/>
    <property type="match status" value="1"/>
</dbReference>
<evidence type="ECO:0000256" key="7">
    <source>
        <dbReference type="SAM" id="Phobius"/>
    </source>
</evidence>
<gene>
    <name evidence="9" type="ORF">DFR24_3869</name>
</gene>
<feature type="transmembrane region" description="Helical" evidence="7">
    <location>
        <begin position="200"/>
        <end position="220"/>
    </location>
</feature>
<protein>
    <submittedName>
        <fullName evidence="9">EmrB/QacA subfamily drug resistance transporter</fullName>
    </submittedName>
</protein>
<comment type="subcellular location">
    <subcellularLocation>
        <location evidence="1">Cell membrane</location>
        <topology evidence="1">Multi-pass membrane protein</topology>
    </subcellularLocation>
</comment>
<evidence type="ECO:0000256" key="6">
    <source>
        <dbReference type="ARBA" id="ARBA00023136"/>
    </source>
</evidence>
<dbReference type="PROSITE" id="PS50850">
    <property type="entry name" value="MFS"/>
    <property type="match status" value="1"/>
</dbReference>
<evidence type="ECO:0000256" key="5">
    <source>
        <dbReference type="ARBA" id="ARBA00022989"/>
    </source>
</evidence>
<feature type="domain" description="Major facilitator superfamily (MFS) profile" evidence="8">
    <location>
        <begin position="13"/>
        <end position="468"/>
    </location>
</feature>
<evidence type="ECO:0000313" key="10">
    <source>
        <dbReference type="Proteomes" id="UP000295341"/>
    </source>
</evidence>
<dbReference type="EMBL" id="SOBT01000010">
    <property type="protein sequence ID" value="TDU26838.1"/>
    <property type="molecule type" value="Genomic_DNA"/>
</dbReference>
<dbReference type="Gene3D" id="1.20.1250.20">
    <property type="entry name" value="MFS general substrate transporter like domains"/>
    <property type="match status" value="1"/>
</dbReference>
<evidence type="ECO:0000256" key="4">
    <source>
        <dbReference type="ARBA" id="ARBA00022692"/>
    </source>
</evidence>
<keyword evidence="5 7" id="KW-1133">Transmembrane helix</keyword>
<dbReference type="Gene3D" id="1.20.1720.10">
    <property type="entry name" value="Multidrug resistance protein D"/>
    <property type="match status" value="1"/>
</dbReference>
<proteinExistence type="predicted"/>
<feature type="transmembrane region" description="Helical" evidence="7">
    <location>
        <begin position="12"/>
        <end position="36"/>
    </location>
</feature>
<feature type="transmembrane region" description="Helical" evidence="7">
    <location>
        <begin position="48"/>
        <end position="67"/>
    </location>
</feature>
<evidence type="ECO:0000313" key="9">
    <source>
        <dbReference type="EMBL" id="TDU26838.1"/>
    </source>
</evidence>